<dbReference type="EMBL" id="BAABCW010000002">
    <property type="protein sequence ID" value="GAA4109406.1"/>
    <property type="molecule type" value="Genomic_DNA"/>
</dbReference>
<name>A0ABP7XAI1_9FLAO</name>
<accession>A0ABP7XAI1</accession>
<comment type="caution">
    <text evidence="1">The sequence shown here is derived from an EMBL/GenBank/DDBJ whole genome shotgun (WGS) entry which is preliminary data.</text>
</comment>
<evidence type="ECO:0000313" key="2">
    <source>
        <dbReference type="Proteomes" id="UP001500459"/>
    </source>
</evidence>
<sequence>MVLFFESNLYYHIESNGKTFLLMNKEGIDNVKKIKAQFDYGIRLENIISNNNYDEILLKSLQIKS</sequence>
<proteinExistence type="predicted"/>
<protein>
    <submittedName>
        <fullName evidence="1">Uncharacterized protein</fullName>
    </submittedName>
</protein>
<evidence type="ECO:0000313" key="1">
    <source>
        <dbReference type="EMBL" id="GAA4109406.1"/>
    </source>
</evidence>
<keyword evidence="2" id="KW-1185">Reference proteome</keyword>
<gene>
    <name evidence="1" type="ORF">GCM10022393_05980</name>
</gene>
<reference evidence="2" key="1">
    <citation type="journal article" date="2019" name="Int. J. Syst. Evol. Microbiol.">
        <title>The Global Catalogue of Microorganisms (GCM) 10K type strain sequencing project: providing services to taxonomists for standard genome sequencing and annotation.</title>
        <authorList>
            <consortium name="The Broad Institute Genomics Platform"/>
            <consortium name="The Broad Institute Genome Sequencing Center for Infectious Disease"/>
            <person name="Wu L."/>
            <person name="Ma J."/>
        </authorList>
    </citation>
    <scope>NUCLEOTIDE SEQUENCE [LARGE SCALE GENOMIC DNA]</scope>
    <source>
        <strain evidence="2">JCM 17106</strain>
    </source>
</reference>
<dbReference type="Proteomes" id="UP001500459">
    <property type="component" value="Unassembled WGS sequence"/>
</dbReference>
<organism evidence="1 2">
    <name type="scientific">Aquimarina addita</name>
    <dbReference type="NCBI Taxonomy" id="870485"/>
    <lineage>
        <taxon>Bacteria</taxon>
        <taxon>Pseudomonadati</taxon>
        <taxon>Bacteroidota</taxon>
        <taxon>Flavobacteriia</taxon>
        <taxon>Flavobacteriales</taxon>
        <taxon>Flavobacteriaceae</taxon>
        <taxon>Aquimarina</taxon>
    </lineage>
</organism>